<comment type="caution">
    <text evidence="1">The sequence shown here is derived from an EMBL/GenBank/DDBJ whole genome shotgun (WGS) entry which is preliminary data.</text>
</comment>
<feature type="non-terminal residue" evidence="1">
    <location>
        <position position="1"/>
    </location>
</feature>
<gene>
    <name evidence="1" type="ORF">LCGC14_2964640</name>
</gene>
<feature type="non-terminal residue" evidence="1">
    <location>
        <position position="371"/>
    </location>
</feature>
<proteinExistence type="predicted"/>
<dbReference type="AlphaFoldDB" id="A0A0F8XC43"/>
<name>A0A0F8XC43_9ZZZZ</name>
<evidence type="ECO:0000313" key="1">
    <source>
        <dbReference type="EMBL" id="KKK66383.1"/>
    </source>
</evidence>
<sequence length="371" mass="39056">LFDGDGYKIFEEIYGTYVYATYADISYEYMEGGGNFESIMSPSSSLNIDRDLGGTSLELTRSPSSTTTINRGGTDWTSLVNARTQGDAYTTANLQTNAVPIIESWEVDGSSSTSTSLTCAKPSGVQIGDLLVLLPFNDDTTNTDQFINNKNGWTLAAEAGSTTSDSHIGFYYRVADGTEPSSETVTAASADDWGMWYLRISGVDTSDVIEAVGSDVIANTQNLDITGVTTSKSNSLILYLQAFDGGDEYPYSVAGTGFVEFDEYRSGSSNGDASASFGYRNMVSAGASGTATVTASGGSDGQVGFQVAINSGGNGNPDSNYLRATDFDFSAIPDNALIDGITVEVDRYASISSSVSDYSIQLRDSGGPKGS</sequence>
<protein>
    <submittedName>
        <fullName evidence="1">Uncharacterized protein</fullName>
    </submittedName>
</protein>
<accession>A0A0F8XC43</accession>
<reference evidence="1" key="1">
    <citation type="journal article" date="2015" name="Nature">
        <title>Complex archaea that bridge the gap between prokaryotes and eukaryotes.</title>
        <authorList>
            <person name="Spang A."/>
            <person name="Saw J.H."/>
            <person name="Jorgensen S.L."/>
            <person name="Zaremba-Niedzwiedzka K."/>
            <person name="Martijn J."/>
            <person name="Lind A.E."/>
            <person name="van Eijk R."/>
            <person name="Schleper C."/>
            <person name="Guy L."/>
            <person name="Ettema T.J."/>
        </authorList>
    </citation>
    <scope>NUCLEOTIDE SEQUENCE</scope>
</reference>
<organism evidence="1">
    <name type="scientific">marine sediment metagenome</name>
    <dbReference type="NCBI Taxonomy" id="412755"/>
    <lineage>
        <taxon>unclassified sequences</taxon>
        <taxon>metagenomes</taxon>
        <taxon>ecological metagenomes</taxon>
    </lineage>
</organism>
<dbReference type="EMBL" id="LAZR01060104">
    <property type="protein sequence ID" value="KKK66383.1"/>
    <property type="molecule type" value="Genomic_DNA"/>
</dbReference>